<protein>
    <submittedName>
        <fullName evidence="1">Uncharacterized protein</fullName>
    </submittedName>
</protein>
<sequence length="825" mass="88290">MQGNNSGYTRDDGLCQRARERSPVRRQGEYPQRQREYGGGGGEWYGTDDRVPPPRRYDEPHTAEYGYNQQHQQHQQHHGAGNGEPEARWESERKMNDGRHQAYSHGQEHGHGYRSHEGYQPPPSSSSHAYPVAGPQGEGLPYDDYSALPQREYQQQQQHPYAPAQGEYHDSATSHSGAREWNSGARGQGHAHGHQQEPSEKSRDVIFLGLEPTYTEESMLEFLRTKCGAHVDKATLVRDRATGELRGFGFVSFSSQTAADQFIHAHFPHIAIPSVYPNNPPMSVKVDYAGTTAGAGQGRQGQERGWQDPRAAVLGGNEGMRDIAPAGEGNRVLLMRGLAPDSTHEEIRDRIGAEIVRLASSTAGEHGAVSTTIADGRQAIERVILIRNKHTKLCAGFGFIELATPALATALLAHLLSRTAQPVGFVINGRPVACSFANMRAFAPVGPEGVGEAWCFPCPANGKPGGIGRDGAGGWYKYWDDTCGASLLDVDPDFGTHGHGEHIAREPVLEKFLHALDVAADPSQGIGKDQPRALGTGSGLGSGPGTPLAAGGIGAIKLLPLRAGAKKKEVDAMVALPVAGADRQGTSAPVNVFGQQEEDEPAALPSKTFPGRGKQGAAVGSFTKKTASFISKWNDKQEELKAPLPNVNAPPAGLSAVNTTISVKPVEARKNLLDDTACQAGRTRKQAVTDIASSESSAPAYRDRAAERRSVFNQPAMPLPESSRASTKPKYAPAPVAPPKPEPGLEPAKDETNKGNQLLKMMGWAAGTGLGLEGEGRVAPVEALLYGERVGLGAAKGRDPTKYQGSDGYASLAKDGARQRYEQGR</sequence>
<accession>A0ACC2V7W7</accession>
<reference evidence="1" key="1">
    <citation type="submission" date="2023-04" db="EMBL/GenBank/DDBJ databases">
        <title>Draft Genome sequencing of Naganishia species isolated from polar environments using Oxford Nanopore Technology.</title>
        <authorList>
            <person name="Leo P."/>
            <person name="Venkateswaran K."/>
        </authorList>
    </citation>
    <scope>NUCLEOTIDE SEQUENCE</scope>
    <source>
        <strain evidence="1">MNA-CCFEE 5423</strain>
    </source>
</reference>
<keyword evidence="2" id="KW-1185">Reference proteome</keyword>
<organism evidence="1 2">
    <name type="scientific">Naganishia friedmannii</name>
    <dbReference type="NCBI Taxonomy" id="89922"/>
    <lineage>
        <taxon>Eukaryota</taxon>
        <taxon>Fungi</taxon>
        <taxon>Dikarya</taxon>
        <taxon>Basidiomycota</taxon>
        <taxon>Agaricomycotina</taxon>
        <taxon>Tremellomycetes</taxon>
        <taxon>Filobasidiales</taxon>
        <taxon>Filobasidiaceae</taxon>
        <taxon>Naganishia</taxon>
    </lineage>
</organism>
<evidence type="ECO:0000313" key="1">
    <source>
        <dbReference type="EMBL" id="KAJ9094736.1"/>
    </source>
</evidence>
<gene>
    <name evidence="1" type="ORF">QFC21_005894</name>
</gene>
<evidence type="ECO:0000313" key="2">
    <source>
        <dbReference type="Proteomes" id="UP001227268"/>
    </source>
</evidence>
<proteinExistence type="predicted"/>
<comment type="caution">
    <text evidence="1">The sequence shown here is derived from an EMBL/GenBank/DDBJ whole genome shotgun (WGS) entry which is preliminary data.</text>
</comment>
<dbReference type="EMBL" id="JASBWT010000024">
    <property type="protein sequence ID" value="KAJ9094736.1"/>
    <property type="molecule type" value="Genomic_DNA"/>
</dbReference>
<dbReference type="Proteomes" id="UP001227268">
    <property type="component" value="Unassembled WGS sequence"/>
</dbReference>
<name>A0ACC2V7W7_9TREE</name>